<dbReference type="InterPro" id="IPR000515">
    <property type="entry name" value="MetI-like"/>
</dbReference>
<dbReference type="InterPro" id="IPR035906">
    <property type="entry name" value="MetI-like_sf"/>
</dbReference>
<dbReference type="Proteomes" id="UP000199053">
    <property type="component" value="Unassembled WGS sequence"/>
</dbReference>
<keyword evidence="5 7" id="KW-1133">Transmembrane helix</keyword>
<dbReference type="PANTHER" id="PTHR30193">
    <property type="entry name" value="ABC TRANSPORTER PERMEASE PROTEIN"/>
    <property type="match status" value="1"/>
</dbReference>
<proteinExistence type="inferred from homology"/>
<organism evidence="9 10">
    <name type="scientific">Maridesulfovibrio ferrireducens</name>
    <dbReference type="NCBI Taxonomy" id="246191"/>
    <lineage>
        <taxon>Bacteria</taxon>
        <taxon>Pseudomonadati</taxon>
        <taxon>Thermodesulfobacteriota</taxon>
        <taxon>Desulfovibrionia</taxon>
        <taxon>Desulfovibrionales</taxon>
        <taxon>Desulfovibrionaceae</taxon>
        <taxon>Maridesulfovibrio</taxon>
    </lineage>
</organism>
<feature type="transmembrane region" description="Helical" evidence="7">
    <location>
        <begin position="293"/>
        <end position="315"/>
    </location>
</feature>
<name>A0A1G9KR49_9BACT</name>
<feature type="transmembrane region" description="Helical" evidence="7">
    <location>
        <begin position="203"/>
        <end position="221"/>
    </location>
</feature>
<evidence type="ECO:0000256" key="1">
    <source>
        <dbReference type="ARBA" id="ARBA00004651"/>
    </source>
</evidence>
<evidence type="ECO:0000256" key="5">
    <source>
        <dbReference type="ARBA" id="ARBA00022989"/>
    </source>
</evidence>
<comment type="subcellular location">
    <subcellularLocation>
        <location evidence="1 7">Cell membrane</location>
        <topology evidence="1 7">Multi-pass membrane protein</topology>
    </subcellularLocation>
</comment>
<comment type="similarity">
    <text evidence="7">Belongs to the binding-protein-dependent transport system permease family.</text>
</comment>
<keyword evidence="10" id="KW-1185">Reference proteome</keyword>
<dbReference type="EMBL" id="FNGA01000005">
    <property type="protein sequence ID" value="SDL52139.1"/>
    <property type="molecule type" value="Genomic_DNA"/>
</dbReference>
<feature type="transmembrane region" description="Helical" evidence="7">
    <location>
        <begin position="172"/>
        <end position="191"/>
    </location>
</feature>
<dbReference type="RefSeq" id="WP_092162995.1">
    <property type="nucleotide sequence ID" value="NZ_FNGA01000005.1"/>
</dbReference>
<evidence type="ECO:0000256" key="3">
    <source>
        <dbReference type="ARBA" id="ARBA00022475"/>
    </source>
</evidence>
<keyword evidence="6 7" id="KW-0472">Membrane</keyword>
<evidence type="ECO:0000259" key="8">
    <source>
        <dbReference type="PROSITE" id="PS50928"/>
    </source>
</evidence>
<evidence type="ECO:0000256" key="2">
    <source>
        <dbReference type="ARBA" id="ARBA00022448"/>
    </source>
</evidence>
<dbReference type="GO" id="GO:0005886">
    <property type="term" value="C:plasma membrane"/>
    <property type="evidence" value="ECO:0007669"/>
    <property type="project" value="UniProtKB-SubCell"/>
</dbReference>
<evidence type="ECO:0000256" key="7">
    <source>
        <dbReference type="RuleBase" id="RU363032"/>
    </source>
</evidence>
<sequence>MREASRDRLKAFLTLLPSIILIGVFVYGFIGNTIWISMTDWGGDGALALEPEMEFVGLANYSDLFTGFLSSGFRQDLVNAVYYSVMLLAGAIGLGMFIAILLDQKPKGEDLLRTIFLYPMSLSFIVSGTIWRWLLAPQGGVNVLPTYVGLPPLTFQWTSSTKAVLEFNWQNLLQIFLYIAAFVLILTGLWVLKTHPHRAVKRWLGPGVVIGLFAWLGGSLLPQALFMEETHGFNLATLGIIMATVWQYAGYTMALYLAGFNGISQDLRDAAMLDGASTTAYYRHIAIPMLKPITISAVIILSHISLKMFDIIFAMTGPDNAQTGHPALSMYMTTFRANDFARGAAIAIVLFMVAAMFIVPYVVSQYRQRTRG</sequence>
<accession>A0A1G9KR49</accession>
<dbReference type="OrthoDB" id="9785347at2"/>
<evidence type="ECO:0000256" key="6">
    <source>
        <dbReference type="ARBA" id="ARBA00023136"/>
    </source>
</evidence>
<keyword evidence="4 7" id="KW-0812">Transmembrane</keyword>
<keyword evidence="3" id="KW-1003">Cell membrane</keyword>
<dbReference type="STRING" id="246191.SAMN05660337_3184"/>
<feature type="transmembrane region" description="Helical" evidence="7">
    <location>
        <begin position="80"/>
        <end position="102"/>
    </location>
</feature>
<reference evidence="10" key="1">
    <citation type="submission" date="2016-10" db="EMBL/GenBank/DDBJ databases">
        <authorList>
            <person name="Varghese N."/>
            <person name="Submissions S."/>
        </authorList>
    </citation>
    <scope>NUCLEOTIDE SEQUENCE [LARGE SCALE GENOMIC DNA]</scope>
    <source>
        <strain evidence="10">DSM 16995</strain>
    </source>
</reference>
<dbReference type="SUPFAM" id="SSF161098">
    <property type="entry name" value="MetI-like"/>
    <property type="match status" value="2"/>
</dbReference>
<feature type="transmembrane region" description="Helical" evidence="7">
    <location>
        <begin position="12"/>
        <end position="30"/>
    </location>
</feature>
<dbReference type="GO" id="GO:0055085">
    <property type="term" value="P:transmembrane transport"/>
    <property type="evidence" value="ECO:0007669"/>
    <property type="project" value="InterPro"/>
</dbReference>
<evidence type="ECO:0000313" key="10">
    <source>
        <dbReference type="Proteomes" id="UP000199053"/>
    </source>
</evidence>
<dbReference type="InterPro" id="IPR051393">
    <property type="entry name" value="ABC_transporter_permease"/>
</dbReference>
<dbReference type="CDD" id="cd06261">
    <property type="entry name" value="TM_PBP2"/>
    <property type="match status" value="1"/>
</dbReference>
<evidence type="ECO:0000313" key="9">
    <source>
        <dbReference type="EMBL" id="SDL52139.1"/>
    </source>
</evidence>
<evidence type="ECO:0000256" key="4">
    <source>
        <dbReference type="ARBA" id="ARBA00022692"/>
    </source>
</evidence>
<dbReference type="Pfam" id="PF00528">
    <property type="entry name" value="BPD_transp_1"/>
    <property type="match status" value="1"/>
</dbReference>
<dbReference type="PANTHER" id="PTHR30193:SF42">
    <property type="entry name" value="ABC TRANSPORTER PERMEASE PROTEIN"/>
    <property type="match status" value="1"/>
</dbReference>
<keyword evidence="2 7" id="KW-0813">Transport</keyword>
<feature type="domain" description="ABC transmembrane type-1" evidence="8">
    <location>
        <begin position="77"/>
        <end position="363"/>
    </location>
</feature>
<dbReference type="AlphaFoldDB" id="A0A1G9KR49"/>
<protein>
    <submittedName>
        <fullName evidence="9">Glucose ABC transporter membrane protein/mannose ABC transporter membrane protein</fullName>
    </submittedName>
</protein>
<feature type="transmembrane region" description="Helical" evidence="7">
    <location>
        <begin position="114"/>
        <end position="134"/>
    </location>
</feature>
<gene>
    <name evidence="9" type="ORF">SAMN05660337_3184</name>
</gene>
<feature type="transmembrane region" description="Helical" evidence="7">
    <location>
        <begin position="233"/>
        <end position="258"/>
    </location>
</feature>
<feature type="transmembrane region" description="Helical" evidence="7">
    <location>
        <begin position="340"/>
        <end position="363"/>
    </location>
</feature>
<dbReference type="Gene3D" id="1.10.3720.10">
    <property type="entry name" value="MetI-like"/>
    <property type="match status" value="1"/>
</dbReference>
<dbReference type="PROSITE" id="PS50928">
    <property type="entry name" value="ABC_TM1"/>
    <property type="match status" value="1"/>
</dbReference>